<dbReference type="CDD" id="cd00371">
    <property type="entry name" value="HMA"/>
    <property type="match status" value="1"/>
</dbReference>
<dbReference type="Gene3D" id="3.30.70.100">
    <property type="match status" value="1"/>
</dbReference>
<feature type="domain" description="HMA" evidence="2">
    <location>
        <begin position="21"/>
        <end position="88"/>
    </location>
</feature>
<keyword evidence="4" id="KW-1185">Reference proteome</keyword>
<evidence type="ECO:0000313" key="4">
    <source>
        <dbReference type="Proteomes" id="UP000261284"/>
    </source>
</evidence>
<comment type="caution">
    <text evidence="3">The sequence shown here is derived from an EMBL/GenBank/DDBJ whole genome shotgun (WGS) entry which is preliminary data.</text>
</comment>
<dbReference type="OrthoDB" id="667084at2"/>
<dbReference type="Proteomes" id="UP000261284">
    <property type="component" value="Unassembled WGS sequence"/>
</dbReference>
<feature type="chain" id="PRO_5017636555" evidence="1">
    <location>
        <begin position="19"/>
        <end position="178"/>
    </location>
</feature>
<feature type="signal peptide" evidence="1">
    <location>
        <begin position="1"/>
        <end position="18"/>
    </location>
</feature>
<keyword evidence="1" id="KW-0732">Signal</keyword>
<dbReference type="InterPro" id="IPR006121">
    <property type="entry name" value="HMA_dom"/>
</dbReference>
<dbReference type="PROSITE" id="PS50846">
    <property type="entry name" value="HMA_2"/>
    <property type="match status" value="1"/>
</dbReference>
<evidence type="ECO:0000313" key="3">
    <source>
        <dbReference type="EMBL" id="RFM27486.1"/>
    </source>
</evidence>
<dbReference type="Pfam" id="PF00403">
    <property type="entry name" value="HMA"/>
    <property type="match status" value="1"/>
</dbReference>
<protein>
    <submittedName>
        <fullName evidence="3">Copper chaperone</fullName>
    </submittedName>
</protein>
<evidence type="ECO:0000256" key="1">
    <source>
        <dbReference type="SAM" id="SignalP"/>
    </source>
</evidence>
<gene>
    <name evidence="3" type="ORF">DXN05_15860</name>
</gene>
<reference evidence="3 4" key="1">
    <citation type="submission" date="2018-08" db="EMBL/GenBank/DDBJ databases">
        <title>Chitinophagaceae sp. K23C18032701, a novel bacterium isolated from forest soil.</title>
        <authorList>
            <person name="Wang C."/>
        </authorList>
    </citation>
    <scope>NUCLEOTIDE SEQUENCE [LARGE SCALE GENOMIC DNA]</scope>
    <source>
        <strain evidence="3 4">K23C18032701</strain>
    </source>
</reference>
<organism evidence="3 4">
    <name type="scientific">Deminuibacter soli</name>
    <dbReference type="NCBI Taxonomy" id="2291815"/>
    <lineage>
        <taxon>Bacteria</taxon>
        <taxon>Pseudomonadati</taxon>
        <taxon>Bacteroidota</taxon>
        <taxon>Chitinophagia</taxon>
        <taxon>Chitinophagales</taxon>
        <taxon>Chitinophagaceae</taxon>
        <taxon>Deminuibacter</taxon>
    </lineage>
</organism>
<dbReference type="EMBL" id="QTJU01000005">
    <property type="protein sequence ID" value="RFM27486.1"/>
    <property type="molecule type" value="Genomic_DNA"/>
</dbReference>
<sequence length="178" mass="19494">MKYILFSLMLFISVAAGAQIQSVTLKASGLTCSMCSRAIYKALTKIDAVSEVKADIETSSYDIHFKPGAAVVLDDLKNAVKDAGFSVAAMDVKALFNNTAVQNDAHITLNNTLFHFISVAPKTLNGEVVLHLLDKDYLPEKERRKYAAQTKQACYETGTMQSAANTPERVYHVTLQQS</sequence>
<evidence type="ECO:0000259" key="2">
    <source>
        <dbReference type="PROSITE" id="PS50846"/>
    </source>
</evidence>
<dbReference type="AlphaFoldDB" id="A0A3E1NHQ8"/>
<dbReference type="InterPro" id="IPR001802">
    <property type="entry name" value="MerP/CopZ"/>
</dbReference>
<proteinExistence type="predicted"/>
<accession>A0A3E1NHQ8</accession>
<dbReference type="InterPro" id="IPR036163">
    <property type="entry name" value="HMA_dom_sf"/>
</dbReference>
<dbReference type="PRINTS" id="PR00946">
    <property type="entry name" value="HGSCAVENGER"/>
</dbReference>
<name>A0A3E1NHQ8_9BACT</name>
<dbReference type="GO" id="GO:0046872">
    <property type="term" value="F:metal ion binding"/>
    <property type="evidence" value="ECO:0007669"/>
    <property type="project" value="InterPro"/>
</dbReference>
<dbReference type="RefSeq" id="WP_116848245.1">
    <property type="nucleotide sequence ID" value="NZ_QTJU01000005.1"/>
</dbReference>
<dbReference type="SUPFAM" id="SSF55008">
    <property type="entry name" value="HMA, heavy metal-associated domain"/>
    <property type="match status" value="1"/>
</dbReference>